<dbReference type="RefSeq" id="WP_025080892.1">
    <property type="nucleotide sequence ID" value="NZ_AZGI01000028.1"/>
</dbReference>
<evidence type="ECO:0000313" key="2">
    <source>
        <dbReference type="EMBL" id="KRM40119.1"/>
    </source>
</evidence>
<dbReference type="PANTHER" id="PTHR39426">
    <property type="entry name" value="HOMOLOGY TO DEATH-ON-CURING PROTEIN OF PHAGE P1"/>
    <property type="match status" value="1"/>
</dbReference>
<dbReference type="InterPro" id="IPR006440">
    <property type="entry name" value="Doc"/>
</dbReference>
<dbReference type="eggNOG" id="COG3654">
    <property type="taxonomic scope" value="Bacteria"/>
</dbReference>
<sequence length="134" mass="15501">MKYKYLTESDLIYINKAVLEYTGESQDVLQYPQGLSIVSEQPKMILFGHELYPNLWVKAAFILQKITKKHIFTDGNKRTAYVATKIFLKKNNYHLRLSKEAAIALILDVTTTDDSQEEMEKVADILKNNCQKCH</sequence>
<feature type="domain" description="Fido" evidence="1">
    <location>
        <begin position="6"/>
        <end position="128"/>
    </location>
</feature>
<accession>A0A0R1YC76</accession>
<dbReference type="STRING" id="1423754.FC39_GL000854"/>
<dbReference type="OrthoDB" id="9802752at2"/>
<dbReference type="Proteomes" id="UP000051223">
    <property type="component" value="Unassembled WGS sequence"/>
</dbReference>
<evidence type="ECO:0000259" key="1">
    <source>
        <dbReference type="PROSITE" id="PS51459"/>
    </source>
</evidence>
<protein>
    <submittedName>
        <fullName evidence="2">Prophage maintenance system killer protein</fullName>
    </submittedName>
</protein>
<evidence type="ECO:0000313" key="3">
    <source>
        <dbReference type="Proteomes" id="UP000051223"/>
    </source>
</evidence>
<name>A0A0R1YC76_9LACO</name>
<keyword evidence="3" id="KW-1185">Reference proteome</keyword>
<dbReference type="InterPro" id="IPR003812">
    <property type="entry name" value="Fido"/>
</dbReference>
<dbReference type="GO" id="GO:0016301">
    <property type="term" value="F:kinase activity"/>
    <property type="evidence" value="ECO:0007669"/>
    <property type="project" value="InterPro"/>
</dbReference>
<dbReference type="SUPFAM" id="SSF140931">
    <property type="entry name" value="Fic-like"/>
    <property type="match status" value="1"/>
</dbReference>
<dbReference type="AlphaFoldDB" id="A0A0R1YC76"/>
<dbReference type="EMBL" id="AZGI01000028">
    <property type="protein sequence ID" value="KRM40119.1"/>
    <property type="molecule type" value="Genomic_DNA"/>
</dbReference>
<dbReference type="InterPro" id="IPR053737">
    <property type="entry name" value="Type_II_TA_Toxin"/>
</dbReference>
<dbReference type="PATRIC" id="fig|1423754.3.peg.876"/>
<dbReference type="NCBIfam" id="TIGR01550">
    <property type="entry name" value="DOC_P1"/>
    <property type="match status" value="1"/>
</dbReference>
<proteinExistence type="predicted"/>
<comment type="caution">
    <text evidence="2">The sequence shown here is derived from an EMBL/GenBank/DDBJ whole genome shotgun (WGS) entry which is preliminary data.</text>
</comment>
<dbReference type="InterPro" id="IPR036597">
    <property type="entry name" value="Fido-like_dom_sf"/>
</dbReference>
<organism evidence="2 3">
    <name type="scientific">Lactobacillus hamsteri DSM 5661 = JCM 6256</name>
    <dbReference type="NCBI Taxonomy" id="1423754"/>
    <lineage>
        <taxon>Bacteria</taxon>
        <taxon>Bacillati</taxon>
        <taxon>Bacillota</taxon>
        <taxon>Bacilli</taxon>
        <taxon>Lactobacillales</taxon>
        <taxon>Lactobacillaceae</taxon>
        <taxon>Lactobacillus</taxon>
    </lineage>
</organism>
<reference evidence="2 3" key="1">
    <citation type="journal article" date="2015" name="Genome Announc.">
        <title>Expanding the biotechnology potential of lactobacilli through comparative genomics of 213 strains and associated genera.</title>
        <authorList>
            <person name="Sun Z."/>
            <person name="Harris H.M."/>
            <person name="McCann A."/>
            <person name="Guo C."/>
            <person name="Argimon S."/>
            <person name="Zhang W."/>
            <person name="Yang X."/>
            <person name="Jeffery I.B."/>
            <person name="Cooney J.C."/>
            <person name="Kagawa T.F."/>
            <person name="Liu W."/>
            <person name="Song Y."/>
            <person name="Salvetti E."/>
            <person name="Wrobel A."/>
            <person name="Rasinkangas P."/>
            <person name="Parkhill J."/>
            <person name="Rea M.C."/>
            <person name="O'Sullivan O."/>
            <person name="Ritari J."/>
            <person name="Douillard F.P."/>
            <person name="Paul Ross R."/>
            <person name="Yang R."/>
            <person name="Briner A.E."/>
            <person name="Felis G.E."/>
            <person name="de Vos W.M."/>
            <person name="Barrangou R."/>
            <person name="Klaenhammer T.R."/>
            <person name="Caufield P.W."/>
            <person name="Cui Y."/>
            <person name="Zhang H."/>
            <person name="O'Toole P.W."/>
        </authorList>
    </citation>
    <scope>NUCLEOTIDE SEQUENCE [LARGE SCALE GENOMIC DNA]</scope>
    <source>
        <strain evidence="2 3">DSM 5661</strain>
    </source>
</reference>
<dbReference type="Pfam" id="PF02661">
    <property type="entry name" value="Fic"/>
    <property type="match status" value="1"/>
</dbReference>
<gene>
    <name evidence="2" type="ORF">FC39_GL000854</name>
</gene>
<dbReference type="Gene3D" id="1.20.120.1870">
    <property type="entry name" value="Fic/DOC protein, Fido domain"/>
    <property type="match status" value="1"/>
</dbReference>
<dbReference type="PROSITE" id="PS51459">
    <property type="entry name" value="FIDO"/>
    <property type="match status" value="1"/>
</dbReference>
<dbReference type="PANTHER" id="PTHR39426:SF1">
    <property type="entry name" value="HOMOLOGY TO DEATH-ON-CURING PROTEIN OF PHAGE P1"/>
    <property type="match status" value="1"/>
</dbReference>